<dbReference type="Proteomes" id="UP000807504">
    <property type="component" value="Unassembled WGS sequence"/>
</dbReference>
<dbReference type="AlphaFoldDB" id="A0A8T0E2B2"/>
<evidence type="ECO:0000313" key="1">
    <source>
        <dbReference type="EMBL" id="KAF8763600.1"/>
    </source>
</evidence>
<dbReference type="EMBL" id="JABXBU010002231">
    <property type="protein sequence ID" value="KAF8763600.1"/>
    <property type="molecule type" value="Genomic_DNA"/>
</dbReference>
<name>A0A8T0E2B2_ARGBR</name>
<proteinExistence type="predicted"/>
<comment type="caution">
    <text evidence="1">The sequence shown here is derived from an EMBL/GenBank/DDBJ whole genome shotgun (WGS) entry which is preliminary data.</text>
</comment>
<accession>A0A8T0E2B2</accession>
<protein>
    <submittedName>
        <fullName evidence="1">Uncharacterized protein</fullName>
    </submittedName>
</protein>
<keyword evidence="2" id="KW-1185">Reference proteome</keyword>
<reference evidence="1" key="2">
    <citation type="submission" date="2020-06" db="EMBL/GenBank/DDBJ databases">
        <authorList>
            <person name="Sheffer M."/>
        </authorList>
    </citation>
    <scope>NUCLEOTIDE SEQUENCE</scope>
</reference>
<reference evidence="1" key="1">
    <citation type="journal article" date="2020" name="bioRxiv">
        <title>Chromosome-level reference genome of the European wasp spider Argiope bruennichi: a resource for studies on range expansion and evolutionary adaptation.</title>
        <authorList>
            <person name="Sheffer M.M."/>
            <person name="Hoppe A."/>
            <person name="Krehenwinkel H."/>
            <person name="Uhl G."/>
            <person name="Kuss A.W."/>
            <person name="Jensen L."/>
            <person name="Jensen C."/>
            <person name="Gillespie R.G."/>
            <person name="Hoff K.J."/>
            <person name="Prost S."/>
        </authorList>
    </citation>
    <scope>NUCLEOTIDE SEQUENCE</scope>
</reference>
<evidence type="ECO:0000313" key="2">
    <source>
        <dbReference type="Proteomes" id="UP000807504"/>
    </source>
</evidence>
<gene>
    <name evidence="1" type="ORF">HNY73_021771</name>
</gene>
<organism evidence="1 2">
    <name type="scientific">Argiope bruennichi</name>
    <name type="common">Wasp spider</name>
    <name type="synonym">Aranea bruennichi</name>
    <dbReference type="NCBI Taxonomy" id="94029"/>
    <lineage>
        <taxon>Eukaryota</taxon>
        <taxon>Metazoa</taxon>
        <taxon>Ecdysozoa</taxon>
        <taxon>Arthropoda</taxon>
        <taxon>Chelicerata</taxon>
        <taxon>Arachnida</taxon>
        <taxon>Araneae</taxon>
        <taxon>Araneomorphae</taxon>
        <taxon>Entelegynae</taxon>
        <taxon>Araneoidea</taxon>
        <taxon>Araneidae</taxon>
        <taxon>Argiope</taxon>
    </lineage>
</organism>
<sequence>MSKKSVELSGTCVGPYRSPVIQKKTNRTLKVWGRVLEHHAQMIVKAAYLYGKLDTSCYMQATRRIVVKDAKNHMRDVECIDRTKVSRAGNRRFGNGSKSVPIQ</sequence>